<dbReference type="Gene3D" id="1.20.1250.20">
    <property type="entry name" value="MFS general substrate transporter like domains"/>
    <property type="match status" value="1"/>
</dbReference>
<dbReference type="Proteomes" id="UP001596106">
    <property type="component" value="Unassembled WGS sequence"/>
</dbReference>
<feature type="transmembrane region" description="Helical" evidence="7">
    <location>
        <begin position="108"/>
        <end position="129"/>
    </location>
</feature>
<dbReference type="InterPro" id="IPR011701">
    <property type="entry name" value="MFS"/>
</dbReference>
<feature type="transmembrane region" description="Helical" evidence="7">
    <location>
        <begin position="169"/>
        <end position="191"/>
    </location>
</feature>
<dbReference type="PANTHER" id="PTHR43124">
    <property type="entry name" value="PURINE EFFLUX PUMP PBUE"/>
    <property type="match status" value="1"/>
</dbReference>
<dbReference type="PROSITE" id="PS50850">
    <property type="entry name" value="MFS"/>
    <property type="match status" value="1"/>
</dbReference>
<proteinExistence type="predicted"/>
<feature type="transmembrane region" description="Helical" evidence="7">
    <location>
        <begin position="223"/>
        <end position="245"/>
    </location>
</feature>
<dbReference type="RefSeq" id="WP_379848469.1">
    <property type="nucleotide sequence ID" value="NZ_JBHSMA010000007.1"/>
</dbReference>
<feature type="domain" description="Major facilitator superfamily (MFS) profile" evidence="8">
    <location>
        <begin position="17"/>
        <end position="405"/>
    </location>
</feature>
<evidence type="ECO:0000313" key="10">
    <source>
        <dbReference type="Proteomes" id="UP001596106"/>
    </source>
</evidence>
<keyword evidence="10" id="KW-1185">Reference proteome</keyword>
<dbReference type="Pfam" id="PF07690">
    <property type="entry name" value="MFS_1"/>
    <property type="match status" value="1"/>
</dbReference>
<feature type="compositionally biased region" description="Polar residues" evidence="6">
    <location>
        <begin position="422"/>
        <end position="432"/>
    </location>
</feature>
<evidence type="ECO:0000256" key="4">
    <source>
        <dbReference type="ARBA" id="ARBA00022989"/>
    </source>
</evidence>
<keyword evidence="3 7" id="KW-0812">Transmembrane</keyword>
<organism evidence="9 10">
    <name type="scientific">Larkinella bovis</name>
    <dbReference type="NCBI Taxonomy" id="683041"/>
    <lineage>
        <taxon>Bacteria</taxon>
        <taxon>Pseudomonadati</taxon>
        <taxon>Bacteroidota</taxon>
        <taxon>Cytophagia</taxon>
        <taxon>Cytophagales</taxon>
        <taxon>Spirosomataceae</taxon>
        <taxon>Larkinella</taxon>
    </lineage>
</organism>
<reference evidence="10" key="1">
    <citation type="journal article" date="2019" name="Int. J. Syst. Evol. Microbiol.">
        <title>The Global Catalogue of Microorganisms (GCM) 10K type strain sequencing project: providing services to taxonomists for standard genome sequencing and annotation.</title>
        <authorList>
            <consortium name="The Broad Institute Genomics Platform"/>
            <consortium name="The Broad Institute Genome Sequencing Center for Infectious Disease"/>
            <person name="Wu L."/>
            <person name="Ma J."/>
        </authorList>
    </citation>
    <scope>NUCLEOTIDE SEQUENCE [LARGE SCALE GENOMIC DNA]</scope>
    <source>
        <strain evidence="10">CCUG 55250</strain>
    </source>
</reference>
<dbReference type="SUPFAM" id="SSF103473">
    <property type="entry name" value="MFS general substrate transporter"/>
    <property type="match status" value="1"/>
</dbReference>
<protein>
    <submittedName>
        <fullName evidence="9">MFS transporter</fullName>
    </submittedName>
</protein>
<dbReference type="CDD" id="cd17324">
    <property type="entry name" value="MFS_NepI_like"/>
    <property type="match status" value="1"/>
</dbReference>
<feature type="transmembrane region" description="Helical" evidence="7">
    <location>
        <begin position="285"/>
        <end position="305"/>
    </location>
</feature>
<keyword evidence="5 7" id="KW-0472">Membrane</keyword>
<feature type="transmembrane region" description="Helical" evidence="7">
    <location>
        <begin position="257"/>
        <end position="273"/>
    </location>
</feature>
<feature type="transmembrane region" description="Helical" evidence="7">
    <location>
        <begin position="83"/>
        <end position="102"/>
    </location>
</feature>
<dbReference type="InterPro" id="IPR036259">
    <property type="entry name" value="MFS_trans_sf"/>
</dbReference>
<evidence type="ECO:0000259" key="8">
    <source>
        <dbReference type="PROSITE" id="PS50850"/>
    </source>
</evidence>
<evidence type="ECO:0000256" key="7">
    <source>
        <dbReference type="SAM" id="Phobius"/>
    </source>
</evidence>
<evidence type="ECO:0000256" key="3">
    <source>
        <dbReference type="ARBA" id="ARBA00022692"/>
    </source>
</evidence>
<feature type="transmembrane region" description="Helical" evidence="7">
    <location>
        <begin position="52"/>
        <end position="71"/>
    </location>
</feature>
<comment type="subcellular location">
    <subcellularLocation>
        <location evidence="1">Cell membrane</location>
        <topology evidence="1">Multi-pass membrane protein</topology>
    </subcellularLocation>
</comment>
<feature type="region of interest" description="Disordered" evidence="6">
    <location>
        <begin position="411"/>
        <end position="432"/>
    </location>
</feature>
<dbReference type="Pfam" id="PF13347">
    <property type="entry name" value="MFS_2"/>
    <property type="match status" value="1"/>
</dbReference>
<name>A0ABW0IFQ4_9BACT</name>
<gene>
    <name evidence="9" type="ORF">ACFPMF_19815</name>
</gene>
<accession>A0ABW0IFQ4</accession>
<feature type="transmembrane region" description="Helical" evidence="7">
    <location>
        <begin position="311"/>
        <end position="333"/>
    </location>
</feature>
<keyword evidence="4 7" id="KW-1133">Transmembrane helix</keyword>
<evidence type="ECO:0000256" key="2">
    <source>
        <dbReference type="ARBA" id="ARBA00022475"/>
    </source>
</evidence>
<evidence type="ECO:0000256" key="1">
    <source>
        <dbReference type="ARBA" id="ARBA00004651"/>
    </source>
</evidence>
<sequence>MQNAEPKIVFTGYEKAIIGLLAFIQFTVILDFMVLSPLGAQLLTELNITTAQFGWVVSAYAFSAGSAGLLTAGFADRYDRKKLLLFFYSGFVIGTLLCGIAPDYEFLLMARIITGLFGGVIGSIGFAIVTDLFAWQVRGRVMGVIQTAFAASQVLGIPVGLYLANALGWHAPFLLIVAVSVLVGMAIVLYMKPVNAHLNLKSDRNPFQHLLHTVSRPSYLRGFASTTLLATGGFMLMPFGSAFAIHNLGITQEELPLVYMVTGVSSIIIGPFAGKLSDRIGKYPLFLYASLWGMLITILYCNLGSTPLWQIMVINVLLFAGISARMVSSGALVSGIPDPQDRGAYMGINSSVSQISGGIASMIAGLIVVQAADGSLQRYSLLGYIVAATMAVTIVMMYIINWDVSRKQAAEAARNASPASQPPVSANQDLQS</sequence>
<feature type="transmembrane region" description="Helical" evidence="7">
    <location>
        <begin position="381"/>
        <end position="400"/>
    </location>
</feature>
<feature type="transmembrane region" description="Helical" evidence="7">
    <location>
        <begin position="345"/>
        <end position="369"/>
    </location>
</feature>
<feature type="transmembrane region" description="Helical" evidence="7">
    <location>
        <begin position="141"/>
        <end position="163"/>
    </location>
</feature>
<comment type="caution">
    <text evidence="9">The sequence shown here is derived from an EMBL/GenBank/DDBJ whole genome shotgun (WGS) entry which is preliminary data.</text>
</comment>
<dbReference type="PANTHER" id="PTHR43124:SF3">
    <property type="entry name" value="CHLORAMPHENICOL EFFLUX PUMP RV0191"/>
    <property type="match status" value="1"/>
</dbReference>
<dbReference type="EMBL" id="JBHSMA010000007">
    <property type="protein sequence ID" value="MFC5411578.1"/>
    <property type="molecule type" value="Genomic_DNA"/>
</dbReference>
<feature type="transmembrane region" description="Helical" evidence="7">
    <location>
        <begin position="16"/>
        <end position="40"/>
    </location>
</feature>
<evidence type="ECO:0000313" key="9">
    <source>
        <dbReference type="EMBL" id="MFC5411578.1"/>
    </source>
</evidence>
<dbReference type="InterPro" id="IPR020846">
    <property type="entry name" value="MFS_dom"/>
</dbReference>
<evidence type="ECO:0000256" key="6">
    <source>
        <dbReference type="SAM" id="MobiDB-lite"/>
    </source>
</evidence>
<dbReference type="InterPro" id="IPR050189">
    <property type="entry name" value="MFS_Efflux_Transporters"/>
</dbReference>
<keyword evidence="2" id="KW-1003">Cell membrane</keyword>
<evidence type="ECO:0000256" key="5">
    <source>
        <dbReference type="ARBA" id="ARBA00023136"/>
    </source>
</evidence>